<feature type="region of interest" description="Disordered" evidence="1">
    <location>
        <begin position="63"/>
        <end position="82"/>
    </location>
</feature>
<organism evidence="2 3">
    <name type="scientific">Thermomonospora umbrina</name>
    <dbReference type="NCBI Taxonomy" id="111806"/>
    <lineage>
        <taxon>Bacteria</taxon>
        <taxon>Bacillati</taxon>
        <taxon>Actinomycetota</taxon>
        <taxon>Actinomycetes</taxon>
        <taxon>Streptosporangiales</taxon>
        <taxon>Thermomonosporaceae</taxon>
        <taxon>Thermomonospora</taxon>
    </lineage>
</organism>
<keyword evidence="3" id="KW-1185">Reference proteome</keyword>
<reference evidence="2 3" key="1">
    <citation type="submission" date="2018-08" db="EMBL/GenBank/DDBJ databases">
        <title>Sequencing the genomes of 1000 actinobacteria strains.</title>
        <authorList>
            <person name="Klenk H.-P."/>
        </authorList>
    </citation>
    <scope>NUCLEOTIDE SEQUENCE [LARGE SCALE GENOMIC DNA]</scope>
    <source>
        <strain evidence="2 3">DSM 43927</strain>
    </source>
</reference>
<dbReference type="Proteomes" id="UP000256661">
    <property type="component" value="Unassembled WGS sequence"/>
</dbReference>
<evidence type="ECO:0000256" key="1">
    <source>
        <dbReference type="SAM" id="MobiDB-lite"/>
    </source>
</evidence>
<comment type="caution">
    <text evidence="2">The sequence shown here is derived from an EMBL/GenBank/DDBJ whole genome shotgun (WGS) entry which is preliminary data.</text>
</comment>
<proteinExistence type="predicted"/>
<dbReference type="RefSeq" id="WP_116020674.1">
    <property type="nucleotide sequence ID" value="NZ_QTTT01000001.1"/>
</dbReference>
<evidence type="ECO:0000313" key="2">
    <source>
        <dbReference type="EMBL" id="REE94773.1"/>
    </source>
</evidence>
<evidence type="ECO:0000313" key="3">
    <source>
        <dbReference type="Proteomes" id="UP000256661"/>
    </source>
</evidence>
<sequence>MVTRRGRFRYAVVVLVGLLSTCLMLTLGPPLSAGSEVAVPTGASVVRAVFPVPVEALTGAAQNACPENGPSQEEPGTGHARPRCESLGLRLVKMPDGGTASFLDAPRSWAIAPPRGFHCRPRCTERRPAGTRTLLLQVLRR</sequence>
<name>A0A3D9SLJ0_9ACTN</name>
<protein>
    <submittedName>
        <fullName evidence="2">Uncharacterized protein</fullName>
    </submittedName>
</protein>
<dbReference type="AlphaFoldDB" id="A0A3D9SLJ0"/>
<dbReference type="EMBL" id="QTTT01000001">
    <property type="protein sequence ID" value="REE94773.1"/>
    <property type="molecule type" value="Genomic_DNA"/>
</dbReference>
<gene>
    <name evidence="2" type="ORF">DFJ69_0131</name>
</gene>
<accession>A0A3D9SLJ0</accession>